<dbReference type="Pfam" id="PF07883">
    <property type="entry name" value="Cupin_2"/>
    <property type="match status" value="1"/>
</dbReference>
<dbReference type="InterPro" id="IPR010982">
    <property type="entry name" value="Lambda_DNA-bd_dom_sf"/>
</dbReference>
<reference evidence="3 4" key="1">
    <citation type="submission" date="2013-02" db="EMBL/GenBank/DDBJ databases">
        <title>The Genome Sequence of Lactobacillus catenaformis F0143.</title>
        <authorList>
            <consortium name="The Broad Institute Genome Sequencing Platform"/>
            <person name="Earl A."/>
            <person name="Ward D."/>
            <person name="Feldgarden M."/>
            <person name="Gevers D."/>
            <person name="Izard J."/>
            <person name="Blanton J.M."/>
            <person name="Mathney J."/>
            <person name="Dewhirst F.E."/>
            <person name="Young S.K."/>
            <person name="Zeng Q."/>
            <person name="Gargeya S."/>
            <person name="Fitzgerald M."/>
            <person name="Haas B."/>
            <person name="Abouelleil A."/>
            <person name="Alvarado L."/>
            <person name="Arachchi H.M."/>
            <person name="Berlin A."/>
            <person name="Chapman S.B."/>
            <person name="Gearin G."/>
            <person name="Goldberg J."/>
            <person name="Griggs A."/>
            <person name="Gujja S."/>
            <person name="Hansen M."/>
            <person name="Heiman D."/>
            <person name="Howarth C."/>
            <person name="Larimer J."/>
            <person name="Lui A."/>
            <person name="MacDonald P.J.P."/>
            <person name="McCowen C."/>
            <person name="Montmayeur A."/>
            <person name="Murphy C."/>
            <person name="Neiman D."/>
            <person name="Pearson M."/>
            <person name="Priest M."/>
            <person name="Roberts A."/>
            <person name="Saif S."/>
            <person name="Shea T."/>
            <person name="Sisk P."/>
            <person name="Stolte C."/>
            <person name="Sykes S."/>
            <person name="Wortman J."/>
            <person name="Nusbaum C."/>
            <person name="Birren B."/>
        </authorList>
    </citation>
    <scope>NUCLEOTIDE SEQUENCE [LARGE SCALE GENOMIC DNA]</scope>
    <source>
        <strain evidence="3 4">OT 569</strain>
    </source>
</reference>
<dbReference type="SMART" id="SM00530">
    <property type="entry name" value="HTH_XRE"/>
    <property type="match status" value="1"/>
</dbReference>
<dbReference type="PATRIC" id="fig|999415.3.peg.1162"/>
<dbReference type="CDD" id="cd02209">
    <property type="entry name" value="cupin_XRE_C"/>
    <property type="match status" value="1"/>
</dbReference>
<dbReference type="Proteomes" id="UP000011758">
    <property type="component" value="Unassembled WGS sequence"/>
</dbReference>
<comment type="caution">
    <text evidence="3">The sequence shown here is derived from an EMBL/GenBank/DDBJ whole genome shotgun (WGS) entry which is preliminary data.</text>
</comment>
<keyword evidence="4" id="KW-1185">Reference proteome</keyword>
<accession>M2Q0Y0</accession>
<dbReference type="InterPro" id="IPR011051">
    <property type="entry name" value="RmlC_Cupin_sf"/>
</dbReference>
<name>M2Q0Y0_9FIRM</name>
<dbReference type="EMBL" id="AGEJ01000018">
    <property type="protein sequence ID" value="EMD16590.1"/>
    <property type="molecule type" value="Genomic_DNA"/>
</dbReference>
<dbReference type="Pfam" id="PF01381">
    <property type="entry name" value="HTH_3"/>
    <property type="match status" value="1"/>
</dbReference>
<dbReference type="CDD" id="cd00093">
    <property type="entry name" value="HTH_XRE"/>
    <property type="match status" value="1"/>
</dbReference>
<dbReference type="GO" id="GO:0005829">
    <property type="term" value="C:cytosol"/>
    <property type="evidence" value="ECO:0007669"/>
    <property type="project" value="TreeGrafter"/>
</dbReference>
<dbReference type="PANTHER" id="PTHR46797:SF2">
    <property type="entry name" value="TRANSCRIPTIONAL REGULATOR"/>
    <property type="match status" value="1"/>
</dbReference>
<dbReference type="InterPro" id="IPR050807">
    <property type="entry name" value="TransReg_Diox_bact_type"/>
</dbReference>
<dbReference type="InterPro" id="IPR014710">
    <property type="entry name" value="RmlC-like_jellyroll"/>
</dbReference>
<dbReference type="PANTHER" id="PTHR46797">
    <property type="entry name" value="HTH-TYPE TRANSCRIPTIONAL REGULATOR"/>
    <property type="match status" value="1"/>
</dbReference>
<keyword evidence="1" id="KW-0238">DNA-binding</keyword>
<sequence length="177" mass="20381">MNIGHKIRDLRKKNGLTLEELASRSEVTKGFLSQLERDLTSPNLSALEDILEALGTSLKAFFNEDDKEEKIVFKKEDVFIDERKNEIVEWIVPNAQKNAMEPIKLTLHAGCKTSLMTHNGEEFGYILKGSLLIVSDNRKYRVNAKEAFYLSGHHSHYLYNPLKRDTVFLWITTPPQF</sequence>
<dbReference type="InterPro" id="IPR013096">
    <property type="entry name" value="Cupin_2"/>
</dbReference>
<dbReference type="STRING" id="999415.HMPREF9943_01144"/>
<evidence type="ECO:0000259" key="2">
    <source>
        <dbReference type="PROSITE" id="PS50943"/>
    </source>
</evidence>
<protein>
    <recommendedName>
        <fullName evidence="2">HTH cro/C1-type domain-containing protein</fullName>
    </recommendedName>
</protein>
<dbReference type="eggNOG" id="COG1396">
    <property type="taxonomic scope" value="Bacteria"/>
</dbReference>
<dbReference type="SUPFAM" id="SSF51182">
    <property type="entry name" value="RmlC-like cupins"/>
    <property type="match status" value="1"/>
</dbReference>
<dbReference type="Gene3D" id="1.10.260.40">
    <property type="entry name" value="lambda repressor-like DNA-binding domains"/>
    <property type="match status" value="1"/>
</dbReference>
<dbReference type="AlphaFoldDB" id="M2Q0Y0"/>
<dbReference type="BioCyc" id="ECAT999415-HMP:GTTI-1172-MONOMER"/>
<dbReference type="GO" id="GO:0003677">
    <property type="term" value="F:DNA binding"/>
    <property type="evidence" value="ECO:0007669"/>
    <property type="project" value="UniProtKB-KW"/>
</dbReference>
<dbReference type="InterPro" id="IPR001387">
    <property type="entry name" value="Cro/C1-type_HTH"/>
</dbReference>
<evidence type="ECO:0000256" key="1">
    <source>
        <dbReference type="ARBA" id="ARBA00023125"/>
    </source>
</evidence>
<gene>
    <name evidence="3" type="ORF">HMPREF9943_01144</name>
</gene>
<dbReference type="SUPFAM" id="SSF47413">
    <property type="entry name" value="lambda repressor-like DNA-binding domains"/>
    <property type="match status" value="1"/>
</dbReference>
<evidence type="ECO:0000313" key="3">
    <source>
        <dbReference type="EMBL" id="EMD16590.1"/>
    </source>
</evidence>
<proteinExistence type="predicted"/>
<dbReference type="Gene3D" id="2.60.120.10">
    <property type="entry name" value="Jelly Rolls"/>
    <property type="match status" value="1"/>
</dbReference>
<organism evidence="3 4">
    <name type="scientific">Eggerthia catenaformis OT 569 = DSM 20559</name>
    <dbReference type="NCBI Taxonomy" id="999415"/>
    <lineage>
        <taxon>Bacteria</taxon>
        <taxon>Bacillati</taxon>
        <taxon>Bacillota</taxon>
        <taxon>Erysipelotrichia</taxon>
        <taxon>Erysipelotrichales</taxon>
        <taxon>Coprobacillaceae</taxon>
        <taxon>Eggerthia</taxon>
    </lineage>
</organism>
<feature type="domain" description="HTH cro/C1-type" evidence="2">
    <location>
        <begin position="7"/>
        <end position="61"/>
    </location>
</feature>
<evidence type="ECO:0000313" key="4">
    <source>
        <dbReference type="Proteomes" id="UP000011758"/>
    </source>
</evidence>
<dbReference type="GO" id="GO:0003700">
    <property type="term" value="F:DNA-binding transcription factor activity"/>
    <property type="evidence" value="ECO:0007669"/>
    <property type="project" value="TreeGrafter"/>
</dbReference>
<dbReference type="PROSITE" id="PS50943">
    <property type="entry name" value="HTH_CROC1"/>
    <property type="match status" value="1"/>
</dbReference>
<dbReference type="RefSeq" id="WP_004802997.1">
    <property type="nucleotide sequence ID" value="NZ_AUGJ01000002.1"/>
</dbReference>
<dbReference type="OrthoDB" id="9814553at2"/>